<dbReference type="SUPFAM" id="SSF47188">
    <property type="entry name" value="Hemerythrin-like"/>
    <property type="match status" value="1"/>
</dbReference>
<keyword evidence="2" id="KW-0479">Metal-binding</keyword>
<evidence type="ECO:0000256" key="3">
    <source>
        <dbReference type="ARBA" id="ARBA00023004"/>
    </source>
</evidence>
<dbReference type="HOGENOM" id="CLU_2714454_0_0_12"/>
<dbReference type="Proteomes" id="UP000003759">
    <property type="component" value="Chromosome"/>
</dbReference>
<dbReference type="EMBL" id="HE793032">
    <property type="protein sequence ID" value="CCG55981.1"/>
    <property type="molecule type" value="Genomic_DNA"/>
</dbReference>
<accession>K0JIU8</accession>
<dbReference type="PATRIC" id="fig|1161918.5.peg.2384"/>
<organism evidence="4 5">
    <name type="scientific">Brachyspira pilosicoli WesB</name>
    <dbReference type="NCBI Taxonomy" id="1161918"/>
    <lineage>
        <taxon>Bacteria</taxon>
        <taxon>Pseudomonadati</taxon>
        <taxon>Spirochaetota</taxon>
        <taxon>Spirochaetia</taxon>
        <taxon>Brachyspirales</taxon>
        <taxon>Brachyspiraceae</taxon>
        <taxon>Brachyspira</taxon>
    </lineage>
</organism>
<evidence type="ECO:0000256" key="1">
    <source>
        <dbReference type="ARBA" id="ARBA00010587"/>
    </source>
</evidence>
<dbReference type="GO" id="GO:0046872">
    <property type="term" value="F:metal ion binding"/>
    <property type="evidence" value="ECO:0007669"/>
    <property type="project" value="UniProtKB-KW"/>
</dbReference>
<dbReference type="OrthoDB" id="9797092at2"/>
<evidence type="ECO:0000313" key="5">
    <source>
        <dbReference type="Proteomes" id="UP000003759"/>
    </source>
</evidence>
<name>K0JIU8_BRAPL</name>
<comment type="similarity">
    <text evidence="1">Belongs to the hemerythrin family.</text>
</comment>
<sequence>MTIVNDEKYIVWKDTFNTGYKRIDEVKNYTANNYIDIVSLITYLRNWLFNHILIEDKAFVYELKAILKKTDN</sequence>
<dbReference type="RefSeq" id="WP_014932437.1">
    <property type="nucleotide sequence ID" value="NC_018604.1"/>
</dbReference>
<reference evidence="4 5" key="1">
    <citation type="journal article" date="2012" name="BMC Genomics">
        <title>Comparative genomics of Brachyspira pilosicoli strains: genome rearrangements, reductions and correlation of genetic compliment with phenotypic diversity.</title>
        <authorList>
            <person name="Mappley L.J."/>
            <person name="Black M.L."/>
            <person name="Abuoun M."/>
            <person name="Darby A.C."/>
            <person name="Woodward M.J."/>
            <person name="Parkhill J."/>
            <person name="Turner A.K."/>
            <person name="Bellgard M.I."/>
            <person name="La T."/>
            <person name="Phillips N.D."/>
            <person name="La Ragione R.M."/>
            <person name="Hampson D.J."/>
        </authorList>
    </citation>
    <scope>NUCLEOTIDE SEQUENCE [LARGE SCALE GENOMIC DNA]</scope>
    <source>
        <strain evidence="4">WesB</strain>
    </source>
</reference>
<dbReference type="KEGG" id="bpw:WESB_0511"/>
<protein>
    <submittedName>
        <fullName evidence="4">Hemerythrin</fullName>
    </submittedName>
</protein>
<gene>
    <name evidence="4" type="ORF">WESB_0511</name>
</gene>
<dbReference type="InterPro" id="IPR035938">
    <property type="entry name" value="Hemerythrin-like_sf"/>
</dbReference>
<evidence type="ECO:0000313" key="4">
    <source>
        <dbReference type="EMBL" id="CCG55981.1"/>
    </source>
</evidence>
<proteinExistence type="inferred from homology"/>
<dbReference type="AlphaFoldDB" id="K0JIU8"/>
<evidence type="ECO:0000256" key="2">
    <source>
        <dbReference type="ARBA" id="ARBA00022723"/>
    </source>
</evidence>
<keyword evidence="3" id="KW-0408">Iron</keyword>